<reference evidence="2" key="2">
    <citation type="submission" date="2021-01" db="EMBL/GenBank/DDBJ databases">
        <authorList>
            <person name="Schikora-Tamarit M.A."/>
        </authorList>
    </citation>
    <scope>NUCLEOTIDE SEQUENCE</scope>
    <source>
        <strain evidence="2">CBS6075</strain>
    </source>
</reference>
<name>A0A9P8NX14_9ASCO</name>
<organism evidence="2 3">
    <name type="scientific">Ogataea philodendri</name>
    <dbReference type="NCBI Taxonomy" id="1378263"/>
    <lineage>
        <taxon>Eukaryota</taxon>
        <taxon>Fungi</taxon>
        <taxon>Dikarya</taxon>
        <taxon>Ascomycota</taxon>
        <taxon>Saccharomycotina</taxon>
        <taxon>Pichiomycetes</taxon>
        <taxon>Pichiales</taxon>
        <taxon>Pichiaceae</taxon>
        <taxon>Ogataea</taxon>
    </lineage>
</organism>
<feature type="compositionally biased region" description="Low complexity" evidence="1">
    <location>
        <begin position="65"/>
        <end position="105"/>
    </location>
</feature>
<dbReference type="OrthoDB" id="4101328at2759"/>
<feature type="region of interest" description="Disordered" evidence="1">
    <location>
        <begin position="1"/>
        <end position="111"/>
    </location>
</feature>
<feature type="non-terminal residue" evidence="2">
    <location>
        <position position="1"/>
    </location>
</feature>
<reference evidence="2" key="1">
    <citation type="journal article" date="2021" name="Open Biol.">
        <title>Shared evolutionary footprints suggest mitochondrial oxidative damage underlies multiple complex I losses in fungi.</title>
        <authorList>
            <person name="Schikora-Tamarit M.A."/>
            <person name="Marcet-Houben M."/>
            <person name="Nosek J."/>
            <person name="Gabaldon T."/>
        </authorList>
    </citation>
    <scope>NUCLEOTIDE SEQUENCE</scope>
    <source>
        <strain evidence="2">CBS6075</strain>
    </source>
</reference>
<sequence>GSGNEKPTQAAGTAGGSGSGSGSGSVHQSAGNIVPSGSPSVQSPMDTASPVNGIHSSQTPHSVPSQAQQQGQAQAQAPSSRQQAATTVLSPSGSSVNNNGSGFSSTQTASVLQGKGASIGVASSSIVFSMIA</sequence>
<gene>
    <name evidence="2" type="ORF">OGAPHI_006564</name>
</gene>
<feature type="compositionally biased region" description="Polar residues" evidence="1">
    <location>
        <begin position="35"/>
        <end position="64"/>
    </location>
</feature>
<feature type="compositionally biased region" description="Gly residues" evidence="1">
    <location>
        <begin position="13"/>
        <end position="23"/>
    </location>
</feature>
<keyword evidence="3" id="KW-1185">Reference proteome</keyword>
<dbReference type="AlphaFoldDB" id="A0A9P8NX14"/>
<evidence type="ECO:0000256" key="1">
    <source>
        <dbReference type="SAM" id="MobiDB-lite"/>
    </source>
</evidence>
<comment type="caution">
    <text evidence="2">The sequence shown here is derived from an EMBL/GenBank/DDBJ whole genome shotgun (WGS) entry which is preliminary data.</text>
</comment>
<dbReference type="Proteomes" id="UP000769157">
    <property type="component" value="Unassembled WGS sequence"/>
</dbReference>
<proteinExistence type="predicted"/>
<feature type="non-terminal residue" evidence="2">
    <location>
        <position position="132"/>
    </location>
</feature>
<accession>A0A9P8NX14</accession>
<evidence type="ECO:0000313" key="2">
    <source>
        <dbReference type="EMBL" id="KAH3661453.1"/>
    </source>
</evidence>
<dbReference type="RefSeq" id="XP_046058576.1">
    <property type="nucleotide sequence ID" value="XM_046207863.1"/>
</dbReference>
<protein>
    <submittedName>
        <fullName evidence="2">Uncharacterized protein</fullName>
    </submittedName>
</protein>
<dbReference type="EMBL" id="JAEUBE010000476">
    <property type="protein sequence ID" value="KAH3661453.1"/>
    <property type="molecule type" value="Genomic_DNA"/>
</dbReference>
<dbReference type="GeneID" id="70238528"/>
<evidence type="ECO:0000313" key="3">
    <source>
        <dbReference type="Proteomes" id="UP000769157"/>
    </source>
</evidence>